<sequence length="107" mass="12231">MSLTIICFYIVLILGSILYFSGMKIEKDKSSPILMLRIKDEGSSLKRVVSFIIMDIGLFGVVISGSLGIDSILNRIGYLSILVVFVFRSYKFQYELFSNYIKIRKKD</sequence>
<evidence type="ECO:0000313" key="2">
    <source>
        <dbReference type="EMBL" id="GCE13064.1"/>
    </source>
</evidence>
<evidence type="ECO:0000313" key="3">
    <source>
        <dbReference type="Proteomes" id="UP000287352"/>
    </source>
</evidence>
<dbReference type="EMBL" id="BIFR01000001">
    <property type="protein sequence ID" value="GCE13064.1"/>
    <property type="molecule type" value="Genomic_DNA"/>
</dbReference>
<comment type="caution">
    <text evidence="2">The sequence shown here is derived from an EMBL/GenBank/DDBJ whole genome shotgun (WGS) entry which is preliminary data.</text>
</comment>
<organism evidence="2 3">
    <name type="scientific">Tengunoibacter tsumagoiensis</name>
    <dbReference type="NCBI Taxonomy" id="2014871"/>
    <lineage>
        <taxon>Bacteria</taxon>
        <taxon>Bacillati</taxon>
        <taxon>Chloroflexota</taxon>
        <taxon>Ktedonobacteria</taxon>
        <taxon>Ktedonobacterales</taxon>
        <taxon>Dictyobacteraceae</taxon>
        <taxon>Tengunoibacter</taxon>
    </lineage>
</organism>
<keyword evidence="1" id="KW-0472">Membrane</keyword>
<reference evidence="3" key="1">
    <citation type="submission" date="2018-12" db="EMBL/GenBank/DDBJ databases">
        <title>Tengunoibacter tsumagoiensis gen. nov., sp. nov., Dictyobacter kobayashii sp. nov., D. alpinus sp. nov., and D. joshuensis sp. nov. and description of Dictyobacteraceae fam. nov. within the order Ktedonobacterales isolated from Tengu-no-mugimeshi.</title>
        <authorList>
            <person name="Wang C.M."/>
            <person name="Zheng Y."/>
            <person name="Sakai Y."/>
            <person name="Toyoda A."/>
            <person name="Minakuchi Y."/>
            <person name="Abe K."/>
            <person name="Yokota A."/>
            <person name="Yabe S."/>
        </authorList>
    </citation>
    <scope>NUCLEOTIDE SEQUENCE [LARGE SCALE GENOMIC DNA]</scope>
    <source>
        <strain evidence="3">Uno3</strain>
    </source>
</reference>
<dbReference type="AlphaFoldDB" id="A0A402A1S0"/>
<feature type="transmembrane region" description="Helical" evidence="1">
    <location>
        <begin position="72"/>
        <end position="90"/>
    </location>
</feature>
<protein>
    <submittedName>
        <fullName evidence="2">Uncharacterized protein</fullName>
    </submittedName>
</protein>
<name>A0A402A1S0_9CHLR</name>
<dbReference type="RefSeq" id="WP_126580627.1">
    <property type="nucleotide sequence ID" value="NZ_BIFR01000001.1"/>
</dbReference>
<accession>A0A402A1S0</accession>
<feature type="transmembrane region" description="Helical" evidence="1">
    <location>
        <begin position="6"/>
        <end position="23"/>
    </location>
</feature>
<dbReference type="Proteomes" id="UP000287352">
    <property type="component" value="Unassembled WGS sequence"/>
</dbReference>
<gene>
    <name evidence="2" type="ORF">KTT_29230</name>
</gene>
<keyword evidence="3" id="KW-1185">Reference proteome</keyword>
<keyword evidence="1" id="KW-1133">Transmembrane helix</keyword>
<feature type="transmembrane region" description="Helical" evidence="1">
    <location>
        <begin position="44"/>
        <end position="66"/>
    </location>
</feature>
<proteinExistence type="predicted"/>
<keyword evidence="1" id="KW-0812">Transmembrane</keyword>
<evidence type="ECO:0000256" key="1">
    <source>
        <dbReference type="SAM" id="Phobius"/>
    </source>
</evidence>